<accession>A0ABV6FN14</accession>
<evidence type="ECO:0000313" key="2">
    <source>
        <dbReference type="Proteomes" id="UP001589797"/>
    </source>
</evidence>
<organism evidence="1 2">
    <name type="scientific">Fontibacter flavus</name>
    <dbReference type="NCBI Taxonomy" id="654838"/>
    <lineage>
        <taxon>Bacteria</taxon>
        <taxon>Pseudomonadati</taxon>
        <taxon>Bacteroidota</taxon>
        <taxon>Cytophagia</taxon>
        <taxon>Cytophagales</taxon>
        <taxon>Cyclobacteriaceae</taxon>
        <taxon>Fontibacter</taxon>
    </lineage>
</organism>
<reference evidence="1 2" key="1">
    <citation type="submission" date="2024-09" db="EMBL/GenBank/DDBJ databases">
        <authorList>
            <person name="Sun Q."/>
            <person name="Mori K."/>
        </authorList>
    </citation>
    <scope>NUCLEOTIDE SEQUENCE [LARGE SCALE GENOMIC DNA]</scope>
    <source>
        <strain evidence="1 2">CCM 7650</strain>
    </source>
</reference>
<gene>
    <name evidence="1" type="ORF">ACFFIP_00860</name>
</gene>
<dbReference type="Proteomes" id="UP001589797">
    <property type="component" value="Unassembled WGS sequence"/>
</dbReference>
<dbReference type="RefSeq" id="WP_382385668.1">
    <property type="nucleotide sequence ID" value="NZ_JBHLWI010000002.1"/>
</dbReference>
<name>A0ABV6FN14_9BACT</name>
<protein>
    <submittedName>
        <fullName evidence="1">Uncharacterized protein</fullName>
    </submittedName>
</protein>
<keyword evidence="2" id="KW-1185">Reference proteome</keyword>
<evidence type="ECO:0000313" key="1">
    <source>
        <dbReference type="EMBL" id="MFC0261212.1"/>
    </source>
</evidence>
<dbReference type="EMBL" id="JBHLWI010000002">
    <property type="protein sequence ID" value="MFC0261212.1"/>
    <property type="molecule type" value="Genomic_DNA"/>
</dbReference>
<comment type="caution">
    <text evidence="1">The sequence shown here is derived from an EMBL/GenBank/DDBJ whole genome shotgun (WGS) entry which is preliminary data.</text>
</comment>
<sequence length="90" mass="10176">MEKQQYCPICQQEVDYSSRYPKYLCNTCMDLCTDAEGRPVAFYNTTILGQGCQGEYKDMGERYGGDNCYVKGIPCKAEEHHFGGIVVEVV</sequence>
<proteinExistence type="predicted"/>